<name>A0AAF0BWD0_9ACTN</name>
<dbReference type="EMBL" id="CP116942">
    <property type="protein sequence ID" value="WCO67913.1"/>
    <property type="molecule type" value="Genomic_DNA"/>
</dbReference>
<proteinExistence type="predicted"/>
<reference evidence="1" key="1">
    <citation type="submission" date="2023-01" db="EMBL/GenBank/DDBJ databases">
        <title>The diversity of Class Acidimicrobiia in South China Sea sediment environments and the proposal of Iamia marina sp. nov., a novel species of the genus Iamia.</title>
        <authorList>
            <person name="He Y."/>
            <person name="Tian X."/>
        </authorList>
    </citation>
    <scope>NUCLEOTIDE SEQUENCE</scope>
    <source>
        <strain evidence="1">DSM 19957</strain>
    </source>
</reference>
<evidence type="ECO:0000313" key="2">
    <source>
        <dbReference type="Proteomes" id="UP001216390"/>
    </source>
</evidence>
<dbReference type="RefSeq" id="WP_272737431.1">
    <property type="nucleotide sequence ID" value="NZ_CP116942.1"/>
</dbReference>
<organism evidence="1 2">
    <name type="scientific">Iamia majanohamensis</name>
    <dbReference type="NCBI Taxonomy" id="467976"/>
    <lineage>
        <taxon>Bacteria</taxon>
        <taxon>Bacillati</taxon>
        <taxon>Actinomycetota</taxon>
        <taxon>Acidimicrobiia</taxon>
        <taxon>Acidimicrobiales</taxon>
        <taxon>Iamiaceae</taxon>
        <taxon>Iamia</taxon>
    </lineage>
</organism>
<accession>A0AAF0BWD0</accession>
<protein>
    <submittedName>
        <fullName evidence="1">Uncharacterized protein</fullName>
    </submittedName>
</protein>
<dbReference type="Proteomes" id="UP001216390">
    <property type="component" value="Chromosome"/>
</dbReference>
<sequence>MSGWWLVLALVWGAAGWAFAWNQNRYWGETIEHARAALDGWDEAIDAKRDAERRLRKCQGTHDEDTAS</sequence>
<keyword evidence="2" id="KW-1185">Reference proteome</keyword>
<dbReference type="KEGG" id="ima:PO878_04140"/>
<evidence type="ECO:0000313" key="1">
    <source>
        <dbReference type="EMBL" id="WCO67913.1"/>
    </source>
</evidence>
<gene>
    <name evidence="1" type="ORF">PO878_04140</name>
</gene>
<dbReference type="AlphaFoldDB" id="A0AAF0BWD0"/>